<dbReference type="Gene3D" id="1.25.40.10">
    <property type="entry name" value="Tetratricopeptide repeat domain"/>
    <property type="match status" value="1"/>
</dbReference>
<gene>
    <name evidence="1" type="ORF">Pla123a_17460</name>
</gene>
<keyword evidence="2" id="KW-1185">Reference proteome</keyword>
<name>A0A5C5YTH0_9BACT</name>
<comment type="caution">
    <text evidence="1">The sequence shown here is derived from an EMBL/GenBank/DDBJ whole genome shotgun (WGS) entry which is preliminary data.</text>
</comment>
<evidence type="ECO:0000313" key="2">
    <source>
        <dbReference type="Proteomes" id="UP000318478"/>
    </source>
</evidence>
<accession>A0A5C5YTH0</accession>
<evidence type="ECO:0008006" key="3">
    <source>
        <dbReference type="Google" id="ProtNLM"/>
    </source>
</evidence>
<dbReference type="OrthoDB" id="287206at2"/>
<organism evidence="1 2">
    <name type="scientific">Posidoniimonas polymericola</name>
    <dbReference type="NCBI Taxonomy" id="2528002"/>
    <lineage>
        <taxon>Bacteria</taxon>
        <taxon>Pseudomonadati</taxon>
        <taxon>Planctomycetota</taxon>
        <taxon>Planctomycetia</taxon>
        <taxon>Pirellulales</taxon>
        <taxon>Lacipirellulaceae</taxon>
        <taxon>Posidoniimonas</taxon>
    </lineage>
</organism>
<dbReference type="EMBL" id="SJPO01000003">
    <property type="protein sequence ID" value="TWT77947.1"/>
    <property type="molecule type" value="Genomic_DNA"/>
</dbReference>
<evidence type="ECO:0000313" key="1">
    <source>
        <dbReference type="EMBL" id="TWT77947.1"/>
    </source>
</evidence>
<proteinExistence type="predicted"/>
<protein>
    <recommendedName>
        <fullName evidence="3">Tetratricopeptide repeat protein</fullName>
    </recommendedName>
</protein>
<dbReference type="RefSeq" id="WP_146585890.1">
    <property type="nucleotide sequence ID" value="NZ_SJPO01000003.1"/>
</dbReference>
<sequence>MQPSSRTPEGDDNTCGVCGKELRIEASRPPGDATCPHCGSLVWFSEEGAAAIASASRAARWWHRAQVAMGAENWDAAERALRKAAQADPKNDDFARALEHVRQQLQSLRPPHRRKRRQV</sequence>
<dbReference type="Proteomes" id="UP000318478">
    <property type="component" value="Unassembled WGS sequence"/>
</dbReference>
<dbReference type="AlphaFoldDB" id="A0A5C5YTH0"/>
<reference evidence="1 2" key="1">
    <citation type="submission" date="2019-02" db="EMBL/GenBank/DDBJ databases">
        <title>Deep-cultivation of Planctomycetes and their phenomic and genomic characterization uncovers novel biology.</title>
        <authorList>
            <person name="Wiegand S."/>
            <person name="Jogler M."/>
            <person name="Boedeker C."/>
            <person name="Pinto D."/>
            <person name="Vollmers J."/>
            <person name="Rivas-Marin E."/>
            <person name="Kohn T."/>
            <person name="Peeters S.H."/>
            <person name="Heuer A."/>
            <person name="Rast P."/>
            <person name="Oberbeckmann S."/>
            <person name="Bunk B."/>
            <person name="Jeske O."/>
            <person name="Meyerdierks A."/>
            <person name="Storesund J.E."/>
            <person name="Kallscheuer N."/>
            <person name="Luecker S."/>
            <person name="Lage O.M."/>
            <person name="Pohl T."/>
            <person name="Merkel B.J."/>
            <person name="Hornburger P."/>
            <person name="Mueller R.-W."/>
            <person name="Bruemmer F."/>
            <person name="Labrenz M."/>
            <person name="Spormann A.M."/>
            <person name="Op Den Camp H."/>
            <person name="Overmann J."/>
            <person name="Amann R."/>
            <person name="Jetten M.S.M."/>
            <person name="Mascher T."/>
            <person name="Medema M.H."/>
            <person name="Devos D.P."/>
            <person name="Kaster A.-K."/>
            <person name="Ovreas L."/>
            <person name="Rohde M."/>
            <person name="Galperin M.Y."/>
            <person name="Jogler C."/>
        </authorList>
    </citation>
    <scope>NUCLEOTIDE SEQUENCE [LARGE SCALE GENOMIC DNA]</scope>
    <source>
        <strain evidence="1 2">Pla123a</strain>
    </source>
</reference>
<dbReference type="InterPro" id="IPR011990">
    <property type="entry name" value="TPR-like_helical_dom_sf"/>
</dbReference>
<dbReference type="SUPFAM" id="SSF48452">
    <property type="entry name" value="TPR-like"/>
    <property type="match status" value="1"/>
</dbReference>